<dbReference type="InterPro" id="IPR000535">
    <property type="entry name" value="MSP_dom"/>
</dbReference>
<dbReference type="InterPro" id="IPR008962">
    <property type="entry name" value="PapD-like_sf"/>
</dbReference>
<reference evidence="4 5" key="1">
    <citation type="journal article" date="2017" name="Curr. Biol.">
        <title>Genome architecture and evolution of a unichromosomal asexual nematode.</title>
        <authorList>
            <person name="Fradin H."/>
            <person name="Zegar C."/>
            <person name="Gutwein M."/>
            <person name="Lucas J."/>
            <person name="Kovtun M."/>
            <person name="Corcoran D."/>
            <person name="Baugh L.R."/>
            <person name="Kiontke K."/>
            <person name="Gunsalus K."/>
            <person name="Fitch D.H."/>
            <person name="Piano F."/>
        </authorList>
    </citation>
    <scope>NUCLEOTIDE SEQUENCE [LARGE SCALE GENOMIC DNA]</scope>
    <source>
        <strain evidence="4">PF1309</strain>
    </source>
</reference>
<proteinExistence type="predicted"/>
<dbReference type="Gene3D" id="2.60.40.10">
    <property type="entry name" value="Immunoglobulins"/>
    <property type="match status" value="1"/>
</dbReference>
<feature type="domain" description="MSP" evidence="3">
    <location>
        <begin position="75"/>
        <end position="206"/>
    </location>
</feature>
<sequence>MVLINFRLSTMNNHSNKASSSSSAATRTSNTTTAHTATAMTNGNSSTINNLAKQVQRYCTVDPMSYFPMGMPKEMPQEKPTLAMEIFPPFAEFIEFGGASKHTLTNTGGSRMVFKVKCSNNAIFKVAPVYALLDPGASTELQILRQESPSKRDKLVFMFKEAKKGEKDPKKAFAGEGQTGKAVLPMITRDVEVIEIDSSHRPSSHS</sequence>
<comment type="caution">
    <text evidence="4">The sequence shown here is derived from an EMBL/GenBank/DDBJ whole genome shotgun (WGS) entry which is preliminary data.</text>
</comment>
<keyword evidence="1" id="KW-0963">Cytoplasm</keyword>
<dbReference type="PANTHER" id="PTHR22947">
    <property type="entry name" value="MAJOR SPERM PROTEIN"/>
    <property type="match status" value="1"/>
</dbReference>
<name>A0A2A2LQ90_9BILA</name>
<dbReference type="PANTHER" id="PTHR22947:SF11">
    <property type="entry name" value="MAJOR SPERM PROTEIN"/>
    <property type="match status" value="1"/>
</dbReference>
<dbReference type="InterPro" id="IPR013783">
    <property type="entry name" value="Ig-like_fold"/>
</dbReference>
<dbReference type="Proteomes" id="UP000218231">
    <property type="component" value="Unassembled WGS sequence"/>
</dbReference>
<evidence type="ECO:0000259" key="3">
    <source>
        <dbReference type="PROSITE" id="PS50202"/>
    </source>
</evidence>
<dbReference type="OrthoDB" id="5811223at2759"/>
<evidence type="ECO:0000313" key="4">
    <source>
        <dbReference type="EMBL" id="PAV88137.1"/>
    </source>
</evidence>
<dbReference type="AlphaFoldDB" id="A0A2A2LQ90"/>
<dbReference type="EMBL" id="LIAE01006533">
    <property type="protein sequence ID" value="PAV88137.1"/>
    <property type="molecule type" value="Genomic_DNA"/>
</dbReference>
<evidence type="ECO:0000313" key="5">
    <source>
        <dbReference type="Proteomes" id="UP000218231"/>
    </source>
</evidence>
<keyword evidence="5" id="KW-1185">Reference proteome</keyword>
<organism evidence="4 5">
    <name type="scientific">Diploscapter pachys</name>
    <dbReference type="NCBI Taxonomy" id="2018661"/>
    <lineage>
        <taxon>Eukaryota</taxon>
        <taxon>Metazoa</taxon>
        <taxon>Ecdysozoa</taxon>
        <taxon>Nematoda</taxon>
        <taxon>Chromadorea</taxon>
        <taxon>Rhabditida</taxon>
        <taxon>Rhabditina</taxon>
        <taxon>Rhabditomorpha</taxon>
        <taxon>Rhabditoidea</taxon>
        <taxon>Rhabditidae</taxon>
        <taxon>Diploscapter</taxon>
    </lineage>
</organism>
<protein>
    <recommendedName>
        <fullName evidence="1">Major sperm protein</fullName>
    </recommendedName>
</protein>
<evidence type="ECO:0000256" key="2">
    <source>
        <dbReference type="SAM" id="MobiDB-lite"/>
    </source>
</evidence>
<gene>
    <name evidence="4" type="ORF">WR25_17750</name>
</gene>
<dbReference type="InterPro" id="IPR051774">
    <property type="entry name" value="Sperm-specific_class_P"/>
</dbReference>
<feature type="region of interest" description="Disordered" evidence="2">
    <location>
        <begin position="13"/>
        <end position="32"/>
    </location>
</feature>
<evidence type="ECO:0000256" key="1">
    <source>
        <dbReference type="RuleBase" id="RU003425"/>
    </source>
</evidence>
<accession>A0A2A2LQ90</accession>
<dbReference type="PROSITE" id="PS50202">
    <property type="entry name" value="MSP"/>
    <property type="match status" value="1"/>
</dbReference>
<dbReference type="SUPFAM" id="SSF49354">
    <property type="entry name" value="PapD-like"/>
    <property type="match status" value="1"/>
</dbReference>
<dbReference type="Pfam" id="PF00635">
    <property type="entry name" value="Motile_Sperm"/>
    <property type="match status" value="1"/>
</dbReference>
<keyword evidence="1" id="KW-0206">Cytoskeleton</keyword>
<comment type="function">
    <text evidence="1">Central component in molecular interactions underlying sperm crawling. Forms an extensive filament system that extends from sperm villipoda, along the leading edge of the pseudopod.</text>
</comment>